<evidence type="ECO:0000256" key="5">
    <source>
        <dbReference type="ARBA" id="ARBA00023244"/>
    </source>
</evidence>
<dbReference type="GO" id="GO:0019354">
    <property type="term" value="P:siroheme biosynthetic process"/>
    <property type="evidence" value="ECO:0007669"/>
    <property type="project" value="UniProtKB-UniPathway"/>
</dbReference>
<dbReference type="GO" id="GO:0043115">
    <property type="term" value="F:precorrin-2 dehydrogenase activity"/>
    <property type="evidence" value="ECO:0007669"/>
    <property type="project" value="UniProtKB-EC"/>
</dbReference>
<dbReference type="STRING" id="1503.CLPU_18c00350"/>
<dbReference type="PANTHER" id="PTHR35330:SF1">
    <property type="entry name" value="SIROHEME BIOSYNTHESIS PROTEIN MET8"/>
    <property type="match status" value="1"/>
</dbReference>
<name>A0A0L0W724_GOTPU</name>
<keyword evidence="5" id="KW-0627">Porphyrin biosynthesis</keyword>
<dbReference type="InterPro" id="IPR036291">
    <property type="entry name" value="NAD(P)-bd_dom_sf"/>
</dbReference>
<dbReference type="RefSeq" id="WP_050356325.1">
    <property type="nucleotide sequence ID" value="NZ_LGSS01000018.1"/>
</dbReference>
<sequence>MPKNNREDILLGYAFISLISNKTKVLIVGGGKSGFIKAKSFLDRGCNVSVLSKKFDNKFEEVKNKENIDLIKSSYEREYILDKHIIIIATDDMKLNERIKKDCDSLYKIYLTTSDFKDGLFVTPTQRCTEKTMFSIHTKSGSPKTSVFLAEKMKENLSKYDDFIEFVCDTRNKIDNRNLKYEIMNFINTDDFYFFYSKGKHKLILEMFYPSE</sequence>
<dbReference type="AlphaFoldDB" id="A0A0L0W724"/>
<keyword evidence="3 6" id="KW-0560">Oxidoreductase</keyword>
<dbReference type="EC" id="1.3.1.76" evidence="2"/>
<dbReference type="NCBIfam" id="NF004045">
    <property type="entry name" value="PRK05562.1"/>
    <property type="match status" value="1"/>
</dbReference>
<protein>
    <recommendedName>
        <fullName evidence="2">precorrin-2 dehydrogenase</fullName>
        <ecNumber evidence="2">1.3.1.76</ecNumber>
    </recommendedName>
</protein>
<organism evidence="6 7">
    <name type="scientific">Gottschalkia purinilytica</name>
    <name type="common">Clostridium purinilyticum</name>
    <dbReference type="NCBI Taxonomy" id="1503"/>
    <lineage>
        <taxon>Bacteria</taxon>
        <taxon>Bacillati</taxon>
        <taxon>Bacillota</taxon>
        <taxon>Tissierellia</taxon>
        <taxon>Tissierellales</taxon>
        <taxon>Gottschalkiaceae</taxon>
        <taxon>Gottschalkia</taxon>
    </lineage>
</organism>
<dbReference type="OrthoDB" id="1715866at2"/>
<dbReference type="UniPathway" id="UPA00262">
    <property type="reaction ID" value="UER00222"/>
</dbReference>
<keyword evidence="7" id="KW-1185">Reference proteome</keyword>
<comment type="pathway">
    <text evidence="1">Porphyrin-containing compound metabolism; siroheme biosynthesis; sirohydrochlorin from precorrin-2: step 1/1.</text>
</comment>
<dbReference type="SUPFAM" id="SSF51735">
    <property type="entry name" value="NAD(P)-binding Rossmann-fold domains"/>
    <property type="match status" value="1"/>
</dbReference>
<proteinExistence type="predicted"/>
<dbReference type="Gene3D" id="3.40.50.720">
    <property type="entry name" value="NAD(P)-binding Rossmann-like Domain"/>
    <property type="match status" value="1"/>
</dbReference>
<comment type="caution">
    <text evidence="6">The sequence shown here is derived from an EMBL/GenBank/DDBJ whole genome shotgun (WGS) entry which is preliminary data.</text>
</comment>
<dbReference type="PANTHER" id="PTHR35330">
    <property type="entry name" value="SIROHEME BIOSYNTHESIS PROTEIN MET8"/>
    <property type="match status" value="1"/>
</dbReference>
<keyword evidence="4" id="KW-0520">NAD</keyword>
<accession>A0A0L0W724</accession>
<gene>
    <name evidence="6" type="primary">sirC</name>
    <name evidence="6" type="ORF">CLPU_18c00350</name>
</gene>
<evidence type="ECO:0000256" key="2">
    <source>
        <dbReference type="ARBA" id="ARBA00012400"/>
    </source>
</evidence>
<evidence type="ECO:0000256" key="4">
    <source>
        <dbReference type="ARBA" id="ARBA00023027"/>
    </source>
</evidence>
<reference evidence="7" key="1">
    <citation type="submission" date="2015-07" db="EMBL/GenBank/DDBJ databases">
        <title>Draft genome sequence of the purine-degrading Gottschalkia purinilyticum DSM 1384 (formerly Clostridium purinilyticum).</title>
        <authorList>
            <person name="Poehlein A."/>
            <person name="Schiel-Bengelsdorf B."/>
            <person name="Bengelsdorf F.R."/>
            <person name="Daniel R."/>
            <person name="Duerre P."/>
        </authorList>
    </citation>
    <scope>NUCLEOTIDE SEQUENCE [LARGE SCALE GENOMIC DNA]</scope>
    <source>
        <strain evidence="7">DSM 1384</strain>
    </source>
</reference>
<evidence type="ECO:0000313" key="7">
    <source>
        <dbReference type="Proteomes" id="UP000037267"/>
    </source>
</evidence>
<dbReference type="EMBL" id="LGSS01000018">
    <property type="protein sequence ID" value="KNF07353.1"/>
    <property type="molecule type" value="Genomic_DNA"/>
</dbReference>
<dbReference type="Pfam" id="PF13241">
    <property type="entry name" value="NAD_binding_7"/>
    <property type="match status" value="1"/>
</dbReference>
<evidence type="ECO:0000256" key="1">
    <source>
        <dbReference type="ARBA" id="ARBA00005010"/>
    </source>
</evidence>
<dbReference type="InterPro" id="IPR028161">
    <property type="entry name" value="Met8-like"/>
</dbReference>
<dbReference type="GO" id="GO:0004325">
    <property type="term" value="F:ferrochelatase activity"/>
    <property type="evidence" value="ECO:0007669"/>
    <property type="project" value="InterPro"/>
</dbReference>
<evidence type="ECO:0000256" key="3">
    <source>
        <dbReference type="ARBA" id="ARBA00023002"/>
    </source>
</evidence>
<evidence type="ECO:0000313" key="6">
    <source>
        <dbReference type="EMBL" id="KNF07353.1"/>
    </source>
</evidence>
<dbReference type="Proteomes" id="UP000037267">
    <property type="component" value="Unassembled WGS sequence"/>
</dbReference>